<proteinExistence type="inferred from homology"/>
<comment type="caution">
    <text evidence="3">Lacks conserved residue(s) required for the propagation of feature annotation.</text>
</comment>
<protein>
    <submittedName>
        <fullName evidence="4">Uncharacterized protein</fullName>
    </submittedName>
</protein>
<keyword evidence="2" id="KW-0804">Transcription</keyword>
<dbReference type="PANTHER" id="PTHR31636">
    <property type="entry name" value="OSJNBA0084A10.13 PROTEIN-RELATED"/>
    <property type="match status" value="1"/>
</dbReference>
<name>A0AAV9F498_ACOCL</name>
<dbReference type="AlphaFoldDB" id="A0AAV9F498"/>
<reference evidence="4" key="1">
    <citation type="journal article" date="2023" name="Nat. Commun.">
        <title>Diploid and tetraploid genomes of Acorus and the evolution of monocots.</title>
        <authorList>
            <person name="Ma L."/>
            <person name="Liu K.W."/>
            <person name="Li Z."/>
            <person name="Hsiao Y.Y."/>
            <person name="Qi Y."/>
            <person name="Fu T."/>
            <person name="Tang G.D."/>
            <person name="Zhang D."/>
            <person name="Sun W.H."/>
            <person name="Liu D.K."/>
            <person name="Li Y."/>
            <person name="Chen G.Z."/>
            <person name="Liu X.D."/>
            <person name="Liao X.Y."/>
            <person name="Jiang Y.T."/>
            <person name="Yu X."/>
            <person name="Hao Y."/>
            <person name="Huang J."/>
            <person name="Zhao X.W."/>
            <person name="Ke S."/>
            <person name="Chen Y.Y."/>
            <person name="Wu W.L."/>
            <person name="Hsu J.L."/>
            <person name="Lin Y.F."/>
            <person name="Huang M.D."/>
            <person name="Li C.Y."/>
            <person name="Huang L."/>
            <person name="Wang Z.W."/>
            <person name="Zhao X."/>
            <person name="Zhong W.Y."/>
            <person name="Peng D.H."/>
            <person name="Ahmad S."/>
            <person name="Lan S."/>
            <person name="Zhang J.S."/>
            <person name="Tsai W.C."/>
            <person name="Van de Peer Y."/>
            <person name="Liu Z.J."/>
        </authorList>
    </citation>
    <scope>NUCLEOTIDE SEQUENCE</scope>
    <source>
        <strain evidence="4">CP</strain>
    </source>
</reference>
<organism evidence="4 5">
    <name type="scientific">Acorus calamus</name>
    <name type="common">Sweet flag</name>
    <dbReference type="NCBI Taxonomy" id="4465"/>
    <lineage>
        <taxon>Eukaryota</taxon>
        <taxon>Viridiplantae</taxon>
        <taxon>Streptophyta</taxon>
        <taxon>Embryophyta</taxon>
        <taxon>Tracheophyta</taxon>
        <taxon>Spermatophyta</taxon>
        <taxon>Magnoliopsida</taxon>
        <taxon>Liliopsida</taxon>
        <taxon>Acoraceae</taxon>
        <taxon>Acorus</taxon>
    </lineage>
</organism>
<evidence type="ECO:0000256" key="3">
    <source>
        <dbReference type="PROSITE-ProRule" id="PRU01191"/>
    </source>
</evidence>
<sequence length="506" mass="56014">MKRLTSIKLPLHFNNHSLFPSLFVLTWSLPHQIKPIYKPPISKAIQINHTETSTTTTTTHNSIQTNKKPMMMMEPQLLQPSWHDFDSYYDVQLPSLVDEDVFLNIEDFDCQYLISDINFELGSPVDSNVTSVGETSIQNASLFLPGAHGEVENEVGIIHLLKAYGEAAESGFTVLSRVIARRAREKSSAVGAAAERVGYYAFKRQPDYLESESAKNAFAALAAFYEACPDGRFAHFAANDAILRAVPARSGAVRVVDFDLSAAVQWPPLLASLAARADPPPHVRLTCVGGANQAAKARICRFARSVGIRLTVEEVGLEDLERTTRENEWVAFNCMFGLPHMGGTTGGSAREAVEFIRVAKEVLKNKRGVITVGNGCGFDLKRCKSGSFGSFFDGHLLYSHALFESMEWHFPSPQLTLARTAMESLFLGPCVCFSGCYERWEEMRKGLKGVDMEGGCGVREQSLMEAKEMVREGESPYGVSVVGEGQSEMVLDWRGTPLVRFFAWMQ</sequence>
<evidence type="ECO:0000313" key="5">
    <source>
        <dbReference type="Proteomes" id="UP001180020"/>
    </source>
</evidence>
<evidence type="ECO:0000256" key="2">
    <source>
        <dbReference type="ARBA" id="ARBA00023163"/>
    </source>
</evidence>
<dbReference type="InterPro" id="IPR005202">
    <property type="entry name" value="TF_GRAS"/>
</dbReference>
<dbReference type="EMBL" id="JAUJYO010000003">
    <property type="protein sequence ID" value="KAK1320434.1"/>
    <property type="molecule type" value="Genomic_DNA"/>
</dbReference>
<dbReference type="Pfam" id="PF03514">
    <property type="entry name" value="GRAS"/>
    <property type="match status" value="1"/>
</dbReference>
<comment type="caution">
    <text evidence="4">The sequence shown here is derived from an EMBL/GenBank/DDBJ whole genome shotgun (WGS) entry which is preliminary data.</text>
</comment>
<comment type="similarity">
    <text evidence="3">Belongs to the GRAS family.</text>
</comment>
<evidence type="ECO:0000256" key="1">
    <source>
        <dbReference type="ARBA" id="ARBA00023015"/>
    </source>
</evidence>
<feature type="region of interest" description="SAW" evidence="3">
    <location>
        <begin position="426"/>
        <end position="505"/>
    </location>
</feature>
<keyword evidence="5" id="KW-1185">Reference proteome</keyword>
<reference evidence="4" key="2">
    <citation type="submission" date="2023-06" db="EMBL/GenBank/DDBJ databases">
        <authorList>
            <person name="Ma L."/>
            <person name="Liu K.-W."/>
            <person name="Li Z."/>
            <person name="Hsiao Y.-Y."/>
            <person name="Qi Y."/>
            <person name="Fu T."/>
            <person name="Tang G."/>
            <person name="Zhang D."/>
            <person name="Sun W.-H."/>
            <person name="Liu D.-K."/>
            <person name="Li Y."/>
            <person name="Chen G.-Z."/>
            <person name="Liu X.-D."/>
            <person name="Liao X.-Y."/>
            <person name="Jiang Y.-T."/>
            <person name="Yu X."/>
            <person name="Hao Y."/>
            <person name="Huang J."/>
            <person name="Zhao X.-W."/>
            <person name="Ke S."/>
            <person name="Chen Y.-Y."/>
            <person name="Wu W.-L."/>
            <person name="Hsu J.-L."/>
            <person name="Lin Y.-F."/>
            <person name="Huang M.-D."/>
            <person name="Li C.-Y."/>
            <person name="Huang L."/>
            <person name="Wang Z.-W."/>
            <person name="Zhao X."/>
            <person name="Zhong W.-Y."/>
            <person name="Peng D.-H."/>
            <person name="Ahmad S."/>
            <person name="Lan S."/>
            <person name="Zhang J.-S."/>
            <person name="Tsai W.-C."/>
            <person name="Van De Peer Y."/>
            <person name="Liu Z.-J."/>
        </authorList>
    </citation>
    <scope>NUCLEOTIDE SEQUENCE</scope>
    <source>
        <strain evidence="4">CP</strain>
        <tissue evidence="4">Leaves</tissue>
    </source>
</reference>
<dbReference type="PROSITE" id="PS50985">
    <property type="entry name" value="GRAS"/>
    <property type="match status" value="1"/>
</dbReference>
<keyword evidence="1" id="KW-0805">Transcription regulation</keyword>
<evidence type="ECO:0000313" key="4">
    <source>
        <dbReference type="EMBL" id="KAK1320434.1"/>
    </source>
</evidence>
<dbReference type="Proteomes" id="UP001180020">
    <property type="component" value="Unassembled WGS sequence"/>
</dbReference>
<gene>
    <name evidence="4" type="ORF">QJS10_CPA03g01135</name>
</gene>
<accession>A0AAV9F498</accession>